<feature type="compositionally biased region" description="Polar residues" evidence="1">
    <location>
        <begin position="75"/>
        <end position="91"/>
    </location>
</feature>
<dbReference type="RefSeq" id="WP_326840802.1">
    <property type="nucleotide sequence ID" value="NZ_SVNY01000006.1"/>
</dbReference>
<feature type="region of interest" description="Disordered" evidence="1">
    <location>
        <begin position="57"/>
        <end position="212"/>
    </location>
</feature>
<keyword evidence="2" id="KW-0732">Signal</keyword>
<feature type="compositionally biased region" description="Polar residues" evidence="1">
    <location>
        <begin position="102"/>
        <end position="127"/>
    </location>
</feature>
<feature type="compositionally biased region" description="Low complexity" evidence="1">
    <location>
        <begin position="136"/>
        <end position="170"/>
    </location>
</feature>
<dbReference type="InterPro" id="IPR046680">
    <property type="entry name" value="DUF6550"/>
</dbReference>
<evidence type="ECO:0000313" key="4">
    <source>
        <dbReference type="Proteomes" id="UP000754750"/>
    </source>
</evidence>
<dbReference type="EMBL" id="SVNY01000006">
    <property type="protein sequence ID" value="MBE6834294.1"/>
    <property type="molecule type" value="Genomic_DNA"/>
</dbReference>
<sequence>MKKKYMIAIAAVVVFAGVATAFAVQSGGKDDPLTPAESTTSSSVSLTIGEINSAGVAGGAAGSAAGASGAASAGDKNTTELTSIAPKSSSMPPAPVIDGAGSETSSGYTKATNPALTNPDKQPSYTETPVIDNGKKTTSSSSSSSKSNSSSGKSSSSKPSSSKPSSSTPKAGDTKDGKSYVPGFGWVDGTGAGGEGEAIDMEPNGNKVGIME</sequence>
<dbReference type="Pfam" id="PF20187">
    <property type="entry name" value="DUF6550"/>
    <property type="match status" value="1"/>
</dbReference>
<reference evidence="3" key="1">
    <citation type="submission" date="2019-04" db="EMBL/GenBank/DDBJ databases">
        <title>Evolution of Biomass-Degrading Anaerobic Consortia Revealed by Metagenomics.</title>
        <authorList>
            <person name="Peng X."/>
        </authorList>
    </citation>
    <scope>NUCLEOTIDE SEQUENCE</scope>
    <source>
        <strain evidence="3">SIG551</strain>
    </source>
</reference>
<name>A0A928KZ36_9FIRM</name>
<organism evidence="3 4">
    <name type="scientific">Faecalispora sporosphaeroides</name>
    <dbReference type="NCBI Taxonomy" id="1549"/>
    <lineage>
        <taxon>Bacteria</taxon>
        <taxon>Bacillati</taxon>
        <taxon>Bacillota</taxon>
        <taxon>Clostridia</taxon>
        <taxon>Eubacteriales</taxon>
        <taxon>Oscillospiraceae</taxon>
        <taxon>Faecalispora</taxon>
    </lineage>
</organism>
<feature type="signal peptide" evidence="2">
    <location>
        <begin position="1"/>
        <end position="23"/>
    </location>
</feature>
<feature type="chain" id="PRO_5037227272" evidence="2">
    <location>
        <begin position="24"/>
        <end position="212"/>
    </location>
</feature>
<dbReference type="AlphaFoldDB" id="A0A928KZ36"/>
<protein>
    <submittedName>
        <fullName evidence="3">Uncharacterized protein</fullName>
    </submittedName>
</protein>
<feature type="compositionally biased region" description="Low complexity" evidence="1">
    <location>
        <begin position="62"/>
        <end position="74"/>
    </location>
</feature>
<comment type="caution">
    <text evidence="3">The sequence shown here is derived from an EMBL/GenBank/DDBJ whole genome shotgun (WGS) entry which is preliminary data.</text>
</comment>
<evidence type="ECO:0000256" key="1">
    <source>
        <dbReference type="SAM" id="MobiDB-lite"/>
    </source>
</evidence>
<feature type="compositionally biased region" description="Gly residues" evidence="1">
    <location>
        <begin position="186"/>
        <end position="196"/>
    </location>
</feature>
<gene>
    <name evidence="3" type="ORF">E7512_12080</name>
</gene>
<dbReference type="Proteomes" id="UP000754750">
    <property type="component" value="Unassembled WGS sequence"/>
</dbReference>
<evidence type="ECO:0000313" key="3">
    <source>
        <dbReference type="EMBL" id="MBE6834294.1"/>
    </source>
</evidence>
<evidence type="ECO:0000256" key="2">
    <source>
        <dbReference type="SAM" id="SignalP"/>
    </source>
</evidence>
<accession>A0A928KZ36</accession>
<proteinExistence type="predicted"/>